<keyword evidence="9" id="KW-1185">Reference proteome</keyword>
<dbReference type="SUPFAM" id="SSF103473">
    <property type="entry name" value="MFS general substrate transporter"/>
    <property type="match status" value="1"/>
</dbReference>
<name>A0AA41Q067_9ACTN</name>
<dbReference type="CDD" id="cd17324">
    <property type="entry name" value="MFS_NepI_like"/>
    <property type="match status" value="1"/>
</dbReference>
<dbReference type="Pfam" id="PF07690">
    <property type="entry name" value="MFS_1"/>
    <property type="match status" value="1"/>
</dbReference>
<organism evidence="8 9">
    <name type="scientific">Yinghuangia soli</name>
    <dbReference type="NCBI Taxonomy" id="2908204"/>
    <lineage>
        <taxon>Bacteria</taxon>
        <taxon>Bacillati</taxon>
        <taxon>Actinomycetota</taxon>
        <taxon>Actinomycetes</taxon>
        <taxon>Kitasatosporales</taxon>
        <taxon>Streptomycetaceae</taxon>
        <taxon>Yinghuangia</taxon>
    </lineage>
</organism>
<evidence type="ECO:0000256" key="4">
    <source>
        <dbReference type="ARBA" id="ARBA00022989"/>
    </source>
</evidence>
<evidence type="ECO:0000313" key="8">
    <source>
        <dbReference type="EMBL" id="MCF2528351.1"/>
    </source>
</evidence>
<feature type="transmembrane region" description="Helical" evidence="6">
    <location>
        <begin position="288"/>
        <end position="309"/>
    </location>
</feature>
<dbReference type="PANTHER" id="PTHR43124">
    <property type="entry name" value="PURINE EFFLUX PUMP PBUE"/>
    <property type="match status" value="1"/>
</dbReference>
<feature type="transmembrane region" description="Helical" evidence="6">
    <location>
        <begin position="89"/>
        <end position="109"/>
    </location>
</feature>
<evidence type="ECO:0000256" key="2">
    <source>
        <dbReference type="ARBA" id="ARBA00022475"/>
    </source>
</evidence>
<evidence type="ECO:0000256" key="5">
    <source>
        <dbReference type="ARBA" id="ARBA00023136"/>
    </source>
</evidence>
<keyword evidence="4 6" id="KW-1133">Transmembrane helix</keyword>
<feature type="transmembrane region" description="Helical" evidence="6">
    <location>
        <begin position="115"/>
        <end position="137"/>
    </location>
</feature>
<dbReference type="PANTHER" id="PTHR43124:SF3">
    <property type="entry name" value="CHLORAMPHENICOL EFFLUX PUMP RV0191"/>
    <property type="match status" value="1"/>
</dbReference>
<evidence type="ECO:0000256" key="1">
    <source>
        <dbReference type="ARBA" id="ARBA00004651"/>
    </source>
</evidence>
<feature type="transmembrane region" description="Helical" evidence="6">
    <location>
        <begin position="176"/>
        <end position="201"/>
    </location>
</feature>
<dbReference type="InterPro" id="IPR020846">
    <property type="entry name" value="MFS_dom"/>
</dbReference>
<comment type="subcellular location">
    <subcellularLocation>
        <location evidence="1">Cell membrane</location>
        <topology evidence="1">Multi-pass membrane protein</topology>
    </subcellularLocation>
</comment>
<evidence type="ECO:0000313" key="9">
    <source>
        <dbReference type="Proteomes" id="UP001165378"/>
    </source>
</evidence>
<dbReference type="EMBL" id="JAKFHA010000006">
    <property type="protein sequence ID" value="MCF2528351.1"/>
    <property type="molecule type" value="Genomic_DNA"/>
</dbReference>
<feature type="transmembrane region" description="Helical" evidence="6">
    <location>
        <begin position="21"/>
        <end position="41"/>
    </location>
</feature>
<dbReference type="PROSITE" id="PS50850">
    <property type="entry name" value="MFS"/>
    <property type="match status" value="1"/>
</dbReference>
<feature type="transmembrane region" description="Helical" evidence="6">
    <location>
        <begin position="350"/>
        <end position="371"/>
    </location>
</feature>
<sequence>MPNVLIDDRPAVTRQDGGRGGWAAVFAVAVGISSLMTSELLPVGLLTPVGSDLDVSEGTAGLMVTAPGLVAAFSAPLLTVAAGRFDRRIVLVALIALVGAANLVSAFATNFATVLVARLLIGISVGGFWAVAGSLALRLVPADQVARATAVVFGGVSTASVLGVPAGTWLGELAGWRVAFGAVGVLGLLALVGLLTLLPPLPAERTPALADLGTLLRTNRGVRVGLAATFLLITGQFVAYTFVRPVLQDVTGTGGGSVGALLLVYGIAGVVGNFAAGSVASRGVRRALLGVAGGLAAALVLIAAIGSAGHPWATAAPLLVLWGLAYGAVPVCLQTWILKSAPAEGEAASSLFVAVFNLSIALGALLGGFAVEGIATAAVLWLGGALVLATALAVGTAAEPADA</sequence>
<dbReference type="InterPro" id="IPR050189">
    <property type="entry name" value="MFS_Efflux_Transporters"/>
</dbReference>
<evidence type="ECO:0000256" key="3">
    <source>
        <dbReference type="ARBA" id="ARBA00022692"/>
    </source>
</evidence>
<dbReference type="AlphaFoldDB" id="A0AA41Q067"/>
<feature type="domain" description="Major facilitator superfamily (MFS) profile" evidence="7">
    <location>
        <begin position="23"/>
        <end position="402"/>
    </location>
</feature>
<dbReference type="Proteomes" id="UP001165378">
    <property type="component" value="Unassembled WGS sequence"/>
</dbReference>
<comment type="caution">
    <text evidence="8">The sequence shown here is derived from an EMBL/GenBank/DDBJ whole genome shotgun (WGS) entry which is preliminary data.</text>
</comment>
<dbReference type="InterPro" id="IPR036259">
    <property type="entry name" value="MFS_trans_sf"/>
</dbReference>
<feature type="transmembrane region" description="Helical" evidence="6">
    <location>
        <begin position="255"/>
        <end position="276"/>
    </location>
</feature>
<feature type="transmembrane region" description="Helical" evidence="6">
    <location>
        <begin position="377"/>
        <end position="398"/>
    </location>
</feature>
<protein>
    <submittedName>
        <fullName evidence="8">MFS transporter</fullName>
    </submittedName>
</protein>
<gene>
    <name evidence="8" type="ORF">LZ495_14140</name>
</gene>
<dbReference type="InterPro" id="IPR011701">
    <property type="entry name" value="MFS"/>
</dbReference>
<evidence type="ECO:0000256" key="6">
    <source>
        <dbReference type="SAM" id="Phobius"/>
    </source>
</evidence>
<keyword evidence="2" id="KW-1003">Cell membrane</keyword>
<feature type="transmembrane region" description="Helical" evidence="6">
    <location>
        <begin position="61"/>
        <end position="82"/>
    </location>
</feature>
<dbReference type="Gene3D" id="1.20.1250.20">
    <property type="entry name" value="MFS general substrate transporter like domains"/>
    <property type="match status" value="1"/>
</dbReference>
<evidence type="ECO:0000259" key="7">
    <source>
        <dbReference type="PROSITE" id="PS50850"/>
    </source>
</evidence>
<feature type="transmembrane region" description="Helical" evidence="6">
    <location>
        <begin position="222"/>
        <end position="243"/>
    </location>
</feature>
<proteinExistence type="predicted"/>
<feature type="transmembrane region" description="Helical" evidence="6">
    <location>
        <begin position="315"/>
        <end position="338"/>
    </location>
</feature>
<feature type="transmembrane region" description="Helical" evidence="6">
    <location>
        <begin position="149"/>
        <end position="170"/>
    </location>
</feature>
<dbReference type="GO" id="GO:0022857">
    <property type="term" value="F:transmembrane transporter activity"/>
    <property type="evidence" value="ECO:0007669"/>
    <property type="project" value="InterPro"/>
</dbReference>
<accession>A0AA41Q067</accession>
<reference evidence="8" key="1">
    <citation type="submission" date="2022-01" db="EMBL/GenBank/DDBJ databases">
        <title>Genome-Based Taxonomic Classification of the Phylum Actinobacteria.</title>
        <authorList>
            <person name="Gao Y."/>
        </authorList>
    </citation>
    <scope>NUCLEOTIDE SEQUENCE</scope>
    <source>
        <strain evidence="8">KLBMP 8922</strain>
    </source>
</reference>
<keyword evidence="5 6" id="KW-0472">Membrane</keyword>
<keyword evidence="3 6" id="KW-0812">Transmembrane</keyword>
<dbReference type="RefSeq" id="WP_235052510.1">
    <property type="nucleotide sequence ID" value="NZ_JAKFHA010000006.1"/>
</dbReference>
<dbReference type="GO" id="GO:0005886">
    <property type="term" value="C:plasma membrane"/>
    <property type="evidence" value="ECO:0007669"/>
    <property type="project" value="UniProtKB-SubCell"/>
</dbReference>